<protein>
    <submittedName>
        <fullName evidence="1">Uncharacterized conserved protein, DUF885 familyt</fullName>
    </submittedName>
</protein>
<dbReference type="AlphaFoldDB" id="A0A1G6T5F3"/>
<dbReference type="STRING" id="58114.SAMN05216270_102484"/>
<dbReference type="PANTHER" id="PTHR33361:SF2">
    <property type="entry name" value="DUF885 DOMAIN-CONTAINING PROTEIN"/>
    <property type="match status" value="1"/>
</dbReference>
<evidence type="ECO:0000313" key="1">
    <source>
        <dbReference type="EMBL" id="SDD24114.1"/>
    </source>
</evidence>
<evidence type="ECO:0000313" key="2">
    <source>
        <dbReference type="Proteomes" id="UP000198949"/>
    </source>
</evidence>
<dbReference type="OrthoDB" id="9760040at2"/>
<proteinExistence type="predicted"/>
<dbReference type="RefSeq" id="WP_091030100.1">
    <property type="nucleotide sequence ID" value="NZ_FNAD01000002.1"/>
</dbReference>
<name>A0A1G6T5F3_9ACTN</name>
<dbReference type="PANTHER" id="PTHR33361">
    <property type="entry name" value="GLR0591 PROTEIN"/>
    <property type="match status" value="1"/>
</dbReference>
<organism evidence="1 2">
    <name type="scientific">Glycomyces harbinensis</name>
    <dbReference type="NCBI Taxonomy" id="58114"/>
    <lineage>
        <taxon>Bacteria</taxon>
        <taxon>Bacillati</taxon>
        <taxon>Actinomycetota</taxon>
        <taxon>Actinomycetes</taxon>
        <taxon>Glycomycetales</taxon>
        <taxon>Glycomycetaceae</taxon>
        <taxon>Glycomyces</taxon>
    </lineage>
</organism>
<keyword evidence="2" id="KW-1185">Reference proteome</keyword>
<dbReference type="Pfam" id="PF05960">
    <property type="entry name" value="DUF885"/>
    <property type="match status" value="1"/>
</dbReference>
<gene>
    <name evidence="1" type="ORF">SAMN05216270_102484</name>
</gene>
<accession>A0A1G6T5F3</accession>
<reference evidence="2" key="1">
    <citation type="submission" date="2016-10" db="EMBL/GenBank/DDBJ databases">
        <authorList>
            <person name="Varghese N."/>
            <person name="Submissions S."/>
        </authorList>
    </citation>
    <scope>NUCLEOTIDE SEQUENCE [LARGE SCALE GENOMIC DNA]</scope>
    <source>
        <strain evidence="2">CGMCC 4.3516</strain>
    </source>
</reference>
<dbReference type="Proteomes" id="UP000198949">
    <property type="component" value="Unassembled WGS sequence"/>
</dbReference>
<sequence>MGDPQLAALAQRHFDHHLADNPTSATFYGLPGHDDRLPDPSREGDLVRLAHHTEIRDGLAAIDPDTLEGQDRITYSVLARLVSDQAANLQAALGEVALSNTISGPVSSMLSSLPRTTLDSEQRSRDYLVRLGAVGDHFDAVLDRYRRAGGEGRHQTRHGVLAVIGQIDDYLATDVAADPLASLEPTGVDVDEWRTKARLLVAERVRPALARWRTALETELLPVARDDEHVGVCNVPGGEAGYRAASRYFTTTDLTPEEIHRIGLDEVARLRGEFAEIGARALGAADAGEVIDRLRGDLSLRYETADEILADVTAALHRAEEALPTAFLDYDVAPCNVQVIPEAAAKGSTLAYYTVPASDGSRPGTHWVNTYDPASRSRYEYEALAFHESVPGHHLQFALGQTLTDLPQFRQFGYVTAFGEGWGLYTERLCDEIGLYSGDLARLGMVSFDAWRACRLVVDTGMHAFGWSRERALQYMRDNTALSEVNIANEVDRYIAWPGQALAYMIGRKHIEMLRARAEKALGSAFDLRHFHDRVLSSGSIPLETMTWVVEAWIAEPR</sequence>
<dbReference type="InterPro" id="IPR010281">
    <property type="entry name" value="DUF885"/>
</dbReference>
<dbReference type="EMBL" id="FNAD01000002">
    <property type="protein sequence ID" value="SDD24114.1"/>
    <property type="molecule type" value="Genomic_DNA"/>
</dbReference>